<evidence type="ECO:0000313" key="1">
    <source>
        <dbReference type="EMBL" id="NJB73916.1"/>
    </source>
</evidence>
<dbReference type="EMBL" id="JAATJD010000001">
    <property type="protein sequence ID" value="NJB73916.1"/>
    <property type="molecule type" value="Genomic_DNA"/>
</dbReference>
<dbReference type="SUPFAM" id="SSF53756">
    <property type="entry name" value="UDP-Glycosyltransferase/glycogen phosphorylase"/>
    <property type="match status" value="1"/>
</dbReference>
<name>A0ABX0WX95_9PROT</name>
<dbReference type="RefSeq" id="WP_064779742.1">
    <property type="nucleotide sequence ID" value="NZ_BAAAEQ010000001.1"/>
</dbReference>
<proteinExistence type="predicted"/>
<sequence length="376" mass="42090">MKYKILLTARDPAAALHLIEIAKCSRNFDDLHIDIVTQQPASRYFDEAGFLTTVVDLPPAKEMPSVEGENLLQKSRDLIDSLKPDAVLSGLSTPFDGGLDEAITAVFKGPKFVMQDFWGEANQFFGARAQLYFALDDEAVRLSENRHGLNAVSVGSPRHSAYQSMDINAIREKERRRIGASKETTVVGFYGQALHWVKGYRNTLNAWVDAMIAQKGEYKALYRPHPREDKGDIRWTVQRFADAGMPCVICQGQDVEHSLLTCDVVCSAFSNCTYDVAYLNYFSEVPLITPVSLFFDPEIIDYFHKMVKLDEFPYLKSGLVLAINDVRDLSSVLALAGSKRVKEKYWSAAKHLPSPIKAPEIVLNHIHSSLVATNAR</sequence>
<protein>
    <submittedName>
        <fullName evidence="1">Uncharacterized protein</fullName>
    </submittedName>
</protein>
<evidence type="ECO:0000313" key="2">
    <source>
        <dbReference type="Proteomes" id="UP000556869"/>
    </source>
</evidence>
<accession>A0ABX0WX95</accession>
<gene>
    <name evidence="1" type="ORF">GGR96_000988</name>
</gene>
<organism evidence="1 2">
    <name type="scientific">Thalassospira tepidiphila</name>
    <dbReference type="NCBI Taxonomy" id="393657"/>
    <lineage>
        <taxon>Bacteria</taxon>
        <taxon>Pseudomonadati</taxon>
        <taxon>Pseudomonadota</taxon>
        <taxon>Alphaproteobacteria</taxon>
        <taxon>Rhodospirillales</taxon>
        <taxon>Thalassospiraceae</taxon>
        <taxon>Thalassospira</taxon>
    </lineage>
</organism>
<keyword evidence="2" id="KW-1185">Reference proteome</keyword>
<reference evidence="1 2" key="1">
    <citation type="submission" date="2020-03" db="EMBL/GenBank/DDBJ databases">
        <title>Genomic Encyclopedia of Type Strains, Phase IV (KMG-IV): sequencing the most valuable type-strain genomes for metagenomic binning, comparative biology and taxonomic classification.</title>
        <authorList>
            <person name="Goeker M."/>
        </authorList>
    </citation>
    <scope>NUCLEOTIDE SEQUENCE [LARGE SCALE GENOMIC DNA]</scope>
    <source>
        <strain evidence="1 2">DSM 18888</strain>
    </source>
</reference>
<comment type="caution">
    <text evidence="1">The sequence shown here is derived from an EMBL/GenBank/DDBJ whole genome shotgun (WGS) entry which is preliminary data.</text>
</comment>
<dbReference type="Proteomes" id="UP000556869">
    <property type="component" value="Unassembled WGS sequence"/>
</dbReference>